<feature type="chain" id="PRO_5016143980" evidence="6">
    <location>
        <begin position="21"/>
        <end position="718"/>
    </location>
</feature>
<name>A0A2W5TSQ7_9BACT</name>
<dbReference type="AlphaFoldDB" id="A0A2W5TSQ7"/>
<organism evidence="8 9">
    <name type="scientific">Archangium gephyra</name>
    <dbReference type="NCBI Taxonomy" id="48"/>
    <lineage>
        <taxon>Bacteria</taxon>
        <taxon>Pseudomonadati</taxon>
        <taxon>Myxococcota</taxon>
        <taxon>Myxococcia</taxon>
        <taxon>Myxococcales</taxon>
        <taxon>Cystobacterineae</taxon>
        <taxon>Archangiaceae</taxon>
        <taxon>Archangium</taxon>
    </lineage>
</organism>
<evidence type="ECO:0000256" key="4">
    <source>
        <dbReference type="PROSITE-ProRule" id="PRU00473"/>
    </source>
</evidence>
<feature type="domain" description="OmpA-like" evidence="7">
    <location>
        <begin position="603"/>
        <end position="718"/>
    </location>
</feature>
<dbReference type="GO" id="GO:0009279">
    <property type="term" value="C:cell outer membrane"/>
    <property type="evidence" value="ECO:0007669"/>
    <property type="project" value="UniProtKB-SubCell"/>
</dbReference>
<dbReference type="Gene3D" id="2.60.40.1120">
    <property type="entry name" value="Carboxypeptidase-like, regulatory domain"/>
    <property type="match status" value="2"/>
</dbReference>
<evidence type="ECO:0000256" key="3">
    <source>
        <dbReference type="ARBA" id="ARBA00023237"/>
    </source>
</evidence>
<evidence type="ECO:0000259" key="7">
    <source>
        <dbReference type="PROSITE" id="PS51123"/>
    </source>
</evidence>
<feature type="region of interest" description="Disordered" evidence="5">
    <location>
        <begin position="22"/>
        <end position="62"/>
    </location>
</feature>
<evidence type="ECO:0000256" key="5">
    <source>
        <dbReference type="SAM" id="MobiDB-lite"/>
    </source>
</evidence>
<dbReference type="InterPro" id="IPR006665">
    <property type="entry name" value="OmpA-like"/>
</dbReference>
<dbReference type="PROSITE" id="PS51123">
    <property type="entry name" value="OMPA_2"/>
    <property type="match status" value="1"/>
</dbReference>
<dbReference type="InterPro" id="IPR036737">
    <property type="entry name" value="OmpA-like_sf"/>
</dbReference>
<dbReference type="Pfam" id="PF00691">
    <property type="entry name" value="OmpA"/>
    <property type="match status" value="1"/>
</dbReference>
<evidence type="ECO:0000256" key="2">
    <source>
        <dbReference type="ARBA" id="ARBA00023136"/>
    </source>
</evidence>
<proteinExistence type="predicted"/>
<keyword evidence="6" id="KW-0732">Signal</keyword>
<dbReference type="Pfam" id="PF13620">
    <property type="entry name" value="CarboxypepD_reg"/>
    <property type="match status" value="1"/>
</dbReference>
<evidence type="ECO:0000256" key="6">
    <source>
        <dbReference type="SAM" id="SignalP"/>
    </source>
</evidence>
<dbReference type="EMBL" id="QFQP01000002">
    <property type="protein sequence ID" value="PZR17632.1"/>
    <property type="molecule type" value="Genomic_DNA"/>
</dbReference>
<dbReference type="CDD" id="cd07185">
    <property type="entry name" value="OmpA_C-like"/>
    <property type="match status" value="1"/>
</dbReference>
<comment type="subcellular location">
    <subcellularLocation>
        <location evidence="1">Cell outer membrane</location>
    </subcellularLocation>
</comment>
<dbReference type="InterPro" id="IPR008969">
    <property type="entry name" value="CarboxyPept-like_regulatory"/>
</dbReference>
<dbReference type="Proteomes" id="UP000249061">
    <property type="component" value="Unassembled WGS sequence"/>
</dbReference>
<feature type="signal peptide" evidence="6">
    <location>
        <begin position="1"/>
        <end position="20"/>
    </location>
</feature>
<dbReference type="Gene3D" id="3.30.1330.60">
    <property type="entry name" value="OmpA-like domain"/>
    <property type="match status" value="1"/>
</dbReference>
<sequence>MHRTLLAVVVVVAASSFAQSDEWNTFPPAQPAPTQPAPKPQPRPEQPKPQPPPKQTTAPAEAKPLPPRLAAALDAGVPSSDGGVDGGVDAARIVSQTERYLPGTEPHSPSTWGLPWDATENARVAVGHVGIGTVYVPSARLGKAGVVRVSLLGEYHNIQDFPVRSAQNIRSGVTFAASFQPFDWGEIFVAYGAAANSNNRTSPNLIQALGDLQLGIKLSREWARGFHAGVDLRLITFSGVGNQGLDRFAVGFKPTLLLTYDFRTLSHYIPLVLTGGFGATIDSSSGLVSNQRLNAAEEYALNVNRYHRLNVMAAAEIPFPVVTPFVEYQVSPVLGAPNGELTGPDGRFVSAGAAMAHTLGLGLKLTPLKDLTVTSGFNLGLARSVGLGVPATPPWNFFVGAGFAIDPFQKGETKIVETIRERRVDVARAPPPQRLEGVVTDEETKQPLSNVIIAVAGNKPTATDATGAYESLPVTGKSVKLSIAKEGYAPYEQSIAVDPAQPTRVDVALKPDVKKAKFEVSTTANKKPIKANVTFRGTAEARAETPDGNAPAEVELPAGTYTITATAPGHLAQTRDVQVQAGGKLVVTFELQPSPRKVLVVFKGDKIEILQQVHFASGKAQILPDSFGLLQQVVDAIITNNVKRVRVEGHTDNRGKKETNQTLSEDRARAVKDYLVAQGIDASRLESAGYGDSKPIAPNLTARGRELNRRVEFIVLEK</sequence>
<dbReference type="PRINTS" id="PR01021">
    <property type="entry name" value="OMPADOMAIN"/>
</dbReference>
<reference evidence="8 9" key="1">
    <citation type="submission" date="2017-08" db="EMBL/GenBank/DDBJ databases">
        <title>Infants hospitalized years apart are colonized by the same room-sourced microbial strains.</title>
        <authorList>
            <person name="Brooks B."/>
            <person name="Olm M.R."/>
            <person name="Firek B.A."/>
            <person name="Baker R."/>
            <person name="Thomas B.C."/>
            <person name="Morowitz M.J."/>
            <person name="Banfield J.F."/>
        </authorList>
    </citation>
    <scope>NUCLEOTIDE SEQUENCE [LARGE SCALE GENOMIC DNA]</scope>
    <source>
        <strain evidence="8">S2_003_000_R2_14</strain>
    </source>
</reference>
<dbReference type="PANTHER" id="PTHR30329:SF21">
    <property type="entry name" value="LIPOPROTEIN YIAD-RELATED"/>
    <property type="match status" value="1"/>
</dbReference>
<dbReference type="SUPFAM" id="SSF103088">
    <property type="entry name" value="OmpA-like"/>
    <property type="match status" value="1"/>
</dbReference>
<evidence type="ECO:0000313" key="8">
    <source>
        <dbReference type="EMBL" id="PZR17632.1"/>
    </source>
</evidence>
<protein>
    <submittedName>
        <fullName evidence="8">Cell envelope biogenesis protein OmpA</fullName>
    </submittedName>
</protein>
<accession>A0A2W5TSQ7</accession>
<dbReference type="SUPFAM" id="SSF49464">
    <property type="entry name" value="Carboxypeptidase regulatory domain-like"/>
    <property type="match status" value="2"/>
</dbReference>
<dbReference type="PANTHER" id="PTHR30329">
    <property type="entry name" value="STATOR ELEMENT OF FLAGELLAR MOTOR COMPLEX"/>
    <property type="match status" value="1"/>
</dbReference>
<dbReference type="InterPro" id="IPR006664">
    <property type="entry name" value="OMP_bac"/>
</dbReference>
<dbReference type="InterPro" id="IPR050330">
    <property type="entry name" value="Bact_OuterMem_StrucFunc"/>
</dbReference>
<feature type="compositionally biased region" description="Pro residues" evidence="5">
    <location>
        <begin position="28"/>
        <end position="54"/>
    </location>
</feature>
<comment type="caution">
    <text evidence="8">The sequence shown here is derived from an EMBL/GenBank/DDBJ whole genome shotgun (WGS) entry which is preliminary data.</text>
</comment>
<keyword evidence="2 4" id="KW-0472">Membrane</keyword>
<evidence type="ECO:0000256" key="1">
    <source>
        <dbReference type="ARBA" id="ARBA00004442"/>
    </source>
</evidence>
<evidence type="ECO:0000313" key="9">
    <source>
        <dbReference type="Proteomes" id="UP000249061"/>
    </source>
</evidence>
<gene>
    <name evidence="8" type="ORF">DI536_04795</name>
</gene>
<keyword evidence="3" id="KW-0998">Cell outer membrane</keyword>